<gene>
    <name evidence="6" type="ORF">AVDCRST_MAG77-3353</name>
</gene>
<reference evidence="6" key="1">
    <citation type="submission" date="2020-02" db="EMBL/GenBank/DDBJ databases">
        <authorList>
            <person name="Meier V. D."/>
        </authorList>
    </citation>
    <scope>NUCLEOTIDE SEQUENCE</scope>
    <source>
        <strain evidence="6">AVDCRST_MAG77</strain>
    </source>
</reference>
<organism evidence="6">
    <name type="scientific">uncultured Chloroflexota bacterium</name>
    <dbReference type="NCBI Taxonomy" id="166587"/>
    <lineage>
        <taxon>Bacteria</taxon>
        <taxon>Bacillati</taxon>
        <taxon>Chloroflexota</taxon>
        <taxon>environmental samples</taxon>
    </lineage>
</organism>
<protein>
    <submittedName>
        <fullName evidence="6">Mobile element protein</fullName>
    </submittedName>
</protein>
<evidence type="ECO:0000313" key="6">
    <source>
        <dbReference type="EMBL" id="CAA9274611.1"/>
    </source>
</evidence>
<dbReference type="AlphaFoldDB" id="A0A6J4J9Y5"/>
<dbReference type="Pfam" id="PF13610">
    <property type="entry name" value="DDE_Tnp_IS240"/>
    <property type="match status" value="1"/>
</dbReference>
<dbReference type="EMBL" id="CADCTC010000186">
    <property type="protein sequence ID" value="CAA9274611.1"/>
    <property type="molecule type" value="Genomic_DNA"/>
</dbReference>
<dbReference type="GO" id="GO:0003677">
    <property type="term" value="F:DNA binding"/>
    <property type="evidence" value="ECO:0007669"/>
    <property type="project" value="UniProtKB-KW"/>
</dbReference>
<keyword evidence="1" id="KW-0815">Transposition</keyword>
<dbReference type="InterPro" id="IPR052183">
    <property type="entry name" value="IS_Transposase"/>
</dbReference>
<keyword evidence="2" id="KW-0238">DNA-binding</keyword>
<feature type="compositionally biased region" description="Low complexity" evidence="4">
    <location>
        <begin position="214"/>
        <end position="228"/>
    </location>
</feature>
<proteinExistence type="predicted"/>
<evidence type="ECO:0000256" key="3">
    <source>
        <dbReference type="ARBA" id="ARBA00023172"/>
    </source>
</evidence>
<dbReference type="PANTHER" id="PTHR35528">
    <property type="entry name" value="BLL1675 PROTEIN"/>
    <property type="match status" value="1"/>
</dbReference>
<feature type="region of interest" description="Disordered" evidence="4">
    <location>
        <begin position="168"/>
        <end position="240"/>
    </location>
</feature>
<feature type="domain" description="DDE" evidence="5">
    <location>
        <begin position="79"/>
        <end position="185"/>
    </location>
</feature>
<feature type="compositionally biased region" description="Basic residues" evidence="4">
    <location>
        <begin position="229"/>
        <end position="240"/>
    </location>
</feature>
<evidence type="ECO:0000259" key="5">
    <source>
        <dbReference type="Pfam" id="PF13610"/>
    </source>
</evidence>
<accession>A0A6J4J9Y5</accession>
<evidence type="ECO:0000256" key="1">
    <source>
        <dbReference type="ARBA" id="ARBA00022578"/>
    </source>
</evidence>
<dbReference type="GO" id="GO:0006310">
    <property type="term" value="P:DNA recombination"/>
    <property type="evidence" value="ECO:0007669"/>
    <property type="project" value="UniProtKB-KW"/>
</dbReference>
<dbReference type="InterPro" id="IPR047930">
    <property type="entry name" value="Transpos_IS6"/>
</dbReference>
<dbReference type="PANTHER" id="PTHR35528:SF3">
    <property type="entry name" value="BLL1675 PROTEIN"/>
    <property type="match status" value="1"/>
</dbReference>
<sequence length="240" mass="27799">MPTSPARNPIYRGYRFPAEIISYAVWLYYRFPLSHRDIEDLLAERGVGVSYDAVRLWCRTFGPAVAARLRRHRRRAGGKWHLDEVQLKIKGKKHWLWRAVDQDGLVLDILVQERRNQEAAERFLRRVLDGEERAPRVVVTDKLASYPPALRRVLPGVEHRRHKGLNNRAENSHRPVRKRPRTHGACSAIRTTYSGPDPAVHRTRPPAPARWRSRAASRAEPVRAGPTYRRARRRMTPAAP</sequence>
<dbReference type="NCBIfam" id="NF033587">
    <property type="entry name" value="transpos_IS6"/>
    <property type="match status" value="1"/>
</dbReference>
<dbReference type="InterPro" id="IPR032874">
    <property type="entry name" value="DDE_dom"/>
</dbReference>
<evidence type="ECO:0000256" key="2">
    <source>
        <dbReference type="ARBA" id="ARBA00023125"/>
    </source>
</evidence>
<name>A0A6J4J9Y5_9CHLR</name>
<keyword evidence="3" id="KW-0233">DNA recombination</keyword>
<dbReference type="GO" id="GO:0032196">
    <property type="term" value="P:transposition"/>
    <property type="evidence" value="ECO:0007669"/>
    <property type="project" value="UniProtKB-KW"/>
</dbReference>
<evidence type="ECO:0000256" key="4">
    <source>
        <dbReference type="SAM" id="MobiDB-lite"/>
    </source>
</evidence>